<sequence>MLVEAAFARDLVRLLWMGLWASLTTAEDIRHASPWLFGDLGSHLKSQRANEPSLEPETISSGFEEWHESDFTLPVCPDKTPMHFLFPTVHIFTV</sequence>
<protein>
    <recommendedName>
        <fullName evidence="3">Secreted protein</fullName>
    </recommendedName>
</protein>
<organism evidence="2">
    <name type="scientific">Arundo donax</name>
    <name type="common">Giant reed</name>
    <name type="synonym">Donax arundinaceus</name>
    <dbReference type="NCBI Taxonomy" id="35708"/>
    <lineage>
        <taxon>Eukaryota</taxon>
        <taxon>Viridiplantae</taxon>
        <taxon>Streptophyta</taxon>
        <taxon>Embryophyta</taxon>
        <taxon>Tracheophyta</taxon>
        <taxon>Spermatophyta</taxon>
        <taxon>Magnoliopsida</taxon>
        <taxon>Liliopsida</taxon>
        <taxon>Poales</taxon>
        <taxon>Poaceae</taxon>
        <taxon>PACMAD clade</taxon>
        <taxon>Arundinoideae</taxon>
        <taxon>Arundineae</taxon>
        <taxon>Arundo</taxon>
    </lineage>
</organism>
<dbReference type="AlphaFoldDB" id="A0A0A9DAB1"/>
<feature type="chain" id="PRO_5002061211" description="Secreted protein" evidence="1">
    <location>
        <begin position="27"/>
        <end position="94"/>
    </location>
</feature>
<accession>A0A0A9DAB1</accession>
<evidence type="ECO:0000313" key="2">
    <source>
        <dbReference type="EMBL" id="JAD84766.1"/>
    </source>
</evidence>
<evidence type="ECO:0008006" key="3">
    <source>
        <dbReference type="Google" id="ProtNLM"/>
    </source>
</evidence>
<name>A0A0A9DAB1_ARUDO</name>
<evidence type="ECO:0000256" key="1">
    <source>
        <dbReference type="SAM" id="SignalP"/>
    </source>
</evidence>
<feature type="signal peptide" evidence="1">
    <location>
        <begin position="1"/>
        <end position="26"/>
    </location>
</feature>
<dbReference type="EMBL" id="GBRH01213129">
    <property type="protein sequence ID" value="JAD84766.1"/>
    <property type="molecule type" value="Transcribed_RNA"/>
</dbReference>
<keyword evidence="1" id="KW-0732">Signal</keyword>
<reference evidence="2" key="2">
    <citation type="journal article" date="2015" name="Data Brief">
        <title>Shoot transcriptome of the giant reed, Arundo donax.</title>
        <authorList>
            <person name="Barrero R.A."/>
            <person name="Guerrero F.D."/>
            <person name="Moolhuijzen P."/>
            <person name="Goolsby J.A."/>
            <person name="Tidwell J."/>
            <person name="Bellgard S.E."/>
            <person name="Bellgard M.I."/>
        </authorList>
    </citation>
    <scope>NUCLEOTIDE SEQUENCE</scope>
    <source>
        <tissue evidence="2">Shoot tissue taken approximately 20 cm above the soil surface</tissue>
    </source>
</reference>
<proteinExistence type="predicted"/>
<reference evidence="2" key="1">
    <citation type="submission" date="2014-09" db="EMBL/GenBank/DDBJ databases">
        <authorList>
            <person name="Magalhaes I.L.F."/>
            <person name="Oliveira U."/>
            <person name="Santos F.R."/>
            <person name="Vidigal T.H.D.A."/>
            <person name="Brescovit A.D."/>
            <person name="Santos A.J."/>
        </authorList>
    </citation>
    <scope>NUCLEOTIDE SEQUENCE</scope>
    <source>
        <tissue evidence="2">Shoot tissue taken approximately 20 cm above the soil surface</tissue>
    </source>
</reference>